<organism evidence="8 9">
    <name type="scientific">Ureibacillus sinduriensis BLB-1 = JCM 15800</name>
    <dbReference type="NCBI Taxonomy" id="1384057"/>
    <lineage>
        <taxon>Bacteria</taxon>
        <taxon>Bacillati</taxon>
        <taxon>Bacillota</taxon>
        <taxon>Bacilli</taxon>
        <taxon>Bacillales</taxon>
        <taxon>Caryophanaceae</taxon>
        <taxon>Ureibacillus</taxon>
    </lineage>
</organism>
<evidence type="ECO:0000313" key="8">
    <source>
        <dbReference type="EMBL" id="KGR78626.1"/>
    </source>
</evidence>
<dbReference type="PANTHER" id="PTHR23531">
    <property type="entry name" value="QUINOLENE RESISTANCE PROTEIN NORA"/>
    <property type="match status" value="1"/>
</dbReference>
<dbReference type="InterPro" id="IPR036259">
    <property type="entry name" value="MFS_trans_sf"/>
</dbReference>
<dbReference type="RefSeq" id="WP_036197332.1">
    <property type="nucleotide sequence ID" value="NZ_AVCY01000026.1"/>
</dbReference>
<dbReference type="InterPro" id="IPR052714">
    <property type="entry name" value="MFS_Exporter"/>
</dbReference>
<sequence length="405" mass="44685">MREKIWTRNFIFVCLSNFFVSLNFYILATAFPLYVKDILNGNAQQMGLAITIYSLGIVLIRPFSGQWVDRFGNKKMALVGLGIFLIASFSYFGAMGIVVFLVIRFLHGMGYALASTATNTIAATLIPVSRQGEGVGYFSMFMSLAMVVGPALGLFLWKDKNITLLLVAACIISVLSLLFAIALHGTQPKNDADLVQDKHIAKKQKMKLSAFIEIKALPIALLAFLLAFSYSSLSGFLASFTAEINQTQVASLFFVVFALMIVVFRPIVGKAFDKYKEHYLYYPSILLFGVGLLILSQAHSGKMVLLSALLMGIGYGALFSCFQALTVKLSPVHRRGIATATFLLFFDLGYGVGSYFMGLIASFVNYGTMYAIAGIISLLSVILYYLFHHRPQAKQPIQKQDRQAI</sequence>
<accession>A0A0A3I1B2</accession>
<proteinExistence type="predicted"/>
<keyword evidence="3 6" id="KW-0812">Transmembrane</keyword>
<feature type="transmembrane region" description="Helical" evidence="6">
    <location>
        <begin position="250"/>
        <end position="268"/>
    </location>
</feature>
<feature type="transmembrane region" description="Helical" evidence="6">
    <location>
        <begin position="46"/>
        <end position="64"/>
    </location>
</feature>
<keyword evidence="2" id="KW-0813">Transport</keyword>
<dbReference type="AlphaFoldDB" id="A0A0A3I1B2"/>
<feature type="transmembrane region" description="Helical" evidence="6">
    <location>
        <begin position="76"/>
        <end position="103"/>
    </location>
</feature>
<dbReference type="PROSITE" id="PS50850">
    <property type="entry name" value="MFS"/>
    <property type="match status" value="1"/>
</dbReference>
<feature type="transmembrane region" description="Helical" evidence="6">
    <location>
        <begin position="135"/>
        <end position="156"/>
    </location>
</feature>
<dbReference type="GO" id="GO:0022857">
    <property type="term" value="F:transmembrane transporter activity"/>
    <property type="evidence" value="ECO:0007669"/>
    <property type="project" value="InterPro"/>
</dbReference>
<comment type="subcellular location">
    <subcellularLocation>
        <location evidence="1">Cell membrane</location>
        <topology evidence="1">Multi-pass membrane protein</topology>
    </subcellularLocation>
</comment>
<evidence type="ECO:0000256" key="6">
    <source>
        <dbReference type="SAM" id="Phobius"/>
    </source>
</evidence>
<evidence type="ECO:0000256" key="1">
    <source>
        <dbReference type="ARBA" id="ARBA00004651"/>
    </source>
</evidence>
<evidence type="ECO:0000256" key="4">
    <source>
        <dbReference type="ARBA" id="ARBA00022989"/>
    </source>
</evidence>
<feature type="transmembrane region" description="Helical" evidence="6">
    <location>
        <begin position="12"/>
        <end position="34"/>
    </location>
</feature>
<evidence type="ECO:0000256" key="5">
    <source>
        <dbReference type="ARBA" id="ARBA00023136"/>
    </source>
</evidence>
<keyword evidence="4 6" id="KW-1133">Transmembrane helix</keyword>
<feature type="transmembrane region" description="Helical" evidence="6">
    <location>
        <begin position="162"/>
        <end position="183"/>
    </location>
</feature>
<feature type="transmembrane region" description="Helical" evidence="6">
    <location>
        <begin position="280"/>
        <end position="298"/>
    </location>
</feature>
<feature type="transmembrane region" description="Helical" evidence="6">
    <location>
        <begin position="337"/>
        <end position="361"/>
    </location>
</feature>
<feature type="domain" description="Major facilitator superfamily (MFS) profile" evidence="7">
    <location>
        <begin position="9"/>
        <end position="392"/>
    </location>
</feature>
<keyword evidence="9" id="KW-1185">Reference proteome</keyword>
<gene>
    <name evidence="8" type="ORF">CD33_01175</name>
</gene>
<feature type="transmembrane region" description="Helical" evidence="6">
    <location>
        <begin position="208"/>
        <end position="230"/>
    </location>
</feature>
<dbReference type="PANTHER" id="PTHR23531:SF2">
    <property type="entry name" value="PERMEASE"/>
    <property type="match status" value="1"/>
</dbReference>
<dbReference type="Pfam" id="PF07690">
    <property type="entry name" value="MFS_1"/>
    <property type="match status" value="1"/>
</dbReference>
<dbReference type="eggNOG" id="COG2814">
    <property type="taxonomic scope" value="Bacteria"/>
</dbReference>
<name>A0A0A3I1B2_9BACL</name>
<dbReference type="InterPro" id="IPR020846">
    <property type="entry name" value="MFS_dom"/>
</dbReference>
<protein>
    <recommendedName>
        <fullName evidence="7">Major facilitator superfamily (MFS) profile domain-containing protein</fullName>
    </recommendedName>
</protein>
<evidence type="ECO:0000259" key="7">
    <source>
        <dbReference type="PROSITE" id="PS50850"/>
    </source>
</evidence>
<dbReference type="GO" id="GO:0005886">
    <property type="term" value="C:plasma membrane"/>
    <property type="evidence" value="ECO:0007669"/>
    <property type="project" value="UniProtKB-SubCell"/>
</dbReference>
<dbReference type="Gene3D" id="1.20.1250.20">
    <property type="entry name" value="MFS general substrate transporter like domains"/>
    <property type="match status" value="1"/>
</dbReference>
<dbReference type="CDD" id="cd17489">
    <property type="entry name" value="MFS_YfcJ_like"/>
    <property type="match status" value="1"/>
</dbReference>
<evidence type="ECO:0000313" key="9">
    <source>
        <dbReference type="Proteomes" id="UP000030408"/>
    </source>
</evidence>
<dbReference type="SUPFAM" id="SSF103473">
    <property type="entry name" value="MFS general substrate transporter"/>
    <property type="match status" value="1"/>
</dbReference>
<dbReference type="EMBL" id="JPVO01000030">
    <property type="protein sequence ID" value="KGR78626.1"/>
    <property type="molecule type" value="Genomic_DNA"/>
</dbReference>
<reference evidence="8 9" key="1">
    <citation type="submission" date="2014-02" db="EMBL/GenBank/DDBJ databases">
        <title>Draft genome sequence of Lysinibacillus sinduriensis JCM 15800.</title>
        <authorList>
            <person name="Zhang F."/>
            <person name="Wang G."/>
            <person name="Zhang L."/>
        </authorList>
    </citation>
    <scope>NUCLEOTIDE SEQUENCE [LARGE SCALE GENOMIC DNA]</scope>
    <source>
        <strain evidence="8 9">JCM 15800</strain>
    </source>
</reference>
<dbReference type="InterPro" id="IPR011701">
    <property type="entry name" value="MFS"/>
</dbReference>
<feature type="transmembrane region" description="Helical" evidence="6">
    <location>
        <begin position="367"/>
        <end position="387"/>
    </location>
</feature>
<keyword evidence="5 6" id="KW-0472">Membrane</keyword>
<dbReference type="STRING" id="1384057.CD33_01175"/>
<comment type="caution">
    <text evidence="8">The sequence shown here is derived from an EMBL/GenBank/DDBJ whole genome shotgun (WGS) entry which is preliminary data.</text>
</comment>
<evidence type="ECO:0000256" key="3">
    <source>
        <dbReference type="ARBA" id="ARBA00022692"/>
    </source>
</evidence>
<evidence type="ECO:0000256" key="2">
    <source>
        <dbReference type="ARBA" id="ARBA00022448"/>
    </source>
</evidence>
<feature type="transmembrane region" description="Helical" evidence="6">
    <location>
        <begin position="304"/>
        <end position="325"/>
    </location>
</feature>
<dbReference type="OrthoDB" id="9814001at2"/>
<dbReference type="Proteomes" id="UP000030408">
    <property type="component" value="Unassembled WGS sequence"/>
</dbReference>